<reference evidence="2" key="1">
    <citation type="submission" date="2022-10" db="EMBL/GenBank/DDBJ databases">
        <title>Culturing micro-colonial fungi from biological soil crusts in the Mojave desert and describing Neophaeococcomyces mojavensis, and introducing the new genera and species Taxawa tesnikishii.</title>
        <authorList>
            <person name="Kurbessoian T."/>
            <person name="Stajich J.E."/>
        </authorList>
    </citation>
    <scope>NUCLEOTIDE SEQUENCE</scope>
    <source>
        <strain evidence="2">TK_35</strain>
    </source>
</reference>
<name>A0AA39CUI1_9EURO</name>
<dbReference type="InterPro" id="IPR036291">
    <property type="entry name" value="NAD(P)-bd_dom_sf"/>
</dbReference>
<dbReference type="InterPro" id="IPR013708">
    <property type="entry name" value="Shikimate_DH-bd_N"/>
</dbReference>
<sequence length="339" mass="37228">MADNKVSMPVPSLASTLKDSFRYGSSLRKTIPSSTACRTYLLGYPIAQSLAPLLHNTLFKLRGLPWTYQLLESTNQEDLVSVLSQDNCVGSAVTMPHKVTFTAQTDDLTPEGREIGAINTVFIRISSEGQRRFIGTNTDCVGIREAFAHHASPEQLLAAQSRPALVVGGGGAGRSALYALHRFMGVGTIYMVNRFKSEVDAIVETFSQVVGWTATIIHVDTCEQAQRLPKPYFIVGTVPDYAPATPEEQLSQKISQTLMSDSTSQKGIVLEMCYFPRIRTSFYEFAEATGWQVIPGTVPMIWQGIAQQVLWDESVAPADEETVKQASATVLDVIERKQT</sequence>
<evidence type="ECO:0000313" key="3">
    <source>
        <dbReference type="Proteomes" id="UP001172681"/>
    </source>
</evidence>
<gene>
    <name evidence="2" type="ORF">H2204_009968</name>
</gene>
<evidence type="ECO:0000313" key="2">
    <source>
        <dbReference type="EMBL" id="KAJ9626698.1"/>
    </source>
</evidence>
<dbReference type="Gene3D" id="3.40.50.720">
    <property type="entry name" value="NAD(P)-binding Rossmann-like Domain"/>
    <property type="match status" value="1"/>
</dbReference>
<accession>A0AA39CUI1</accession>
<dbReference type="EMBL" id="JAPDRN010000081">
    <property type="protein sequence ID" value="KAJ9626698.1"/>
    <property type="molecule type" value="Genomic_DNA"/>
</dbReference>
<dbReference type="GO" id="GO:0019632">
    <property type="term" value="P:shikimate metabolic process"/>
    <property type="evidence" value="ECO:0007669"/>
    <property type="project" value="TreeGrafter"/>
</dbReference>
<dbReference type="AlphaFoldDB" id="A0AA39CUI1"/>
<dbReference type="Gene3D" id="3.40.50.10860">
    <property type="entry name" value="Leucine Dehydrogenase, chain A, domain 1"/>
    <property type="match status" value="1"/>
</dbReference>
<dbReference type="GO" id="GO:0004764">
    <property type="term" value="F:shikimate 3-dehydrogenase (NADP+) activity"/>
    <property type="evidence" value="ECO:0007669"/>
    <property type="project" value="InterPro"/>
</dbReference>
<protein>
    <recommendedName>
        <fullName evidence="1">Shikimate dehydrogenase substrate binding N-terminal domain-containing protein</fullName>
    </recommendedName>
</protein>
<dbReference type="PANTHER" id="PTHR21089:SF1">
    <property type="entry name" value="BIFUNCTIONAL 3-DEHYDROQUINATE DEHYDRATASE_SHIKIMATE DEHYDROGENASE, CHLOROPLASTIC"/>
    <property type="match status" value="1"/>
</dbReference>
<evidence type="ECO:0000259" key="1">
    <source>
        <dbReference type="Pfam" id="PF08501"/>
    </source>
</evidence>
<organism evidence="2 3">
    <name type="scientific">Knufia peltigerae</name>
    <dbReference type="NCBI Taxonomy" id="1002370"/>
    <lineage>
        <taxon>Eukaryota</taxon>
        <taxon>Fungi</taxon>
        <taxon>Dikarya</taxon>
        <taxon>Ascomycota</taxon>
        <taxon>Pezizomycotina</taxon>
        <taxon>Eurotiomycetes</taxon>
        <taxon>Chaetothyriomycetidae</taxon>
        <taxon>Chaetothyriales</taxon>
        <taxon>Trichomeriaceae</taxon>
        <taxon>Knufia</taxon>
    </lineage>
</organism>
<dbReference type="GO" id="GO:0009423">
    <property type="term" value="P:chorismate biosynthetic process"/>
    <property type="evidence" value="ECO:0007669"/>
    <property type="project" value="TreeGrafter"/>
</dbReference>
<proteinExistence type="predicted"/>
<dbReference type="PANTHER" id="PTHR21089">
    <property type="entry name" value="SHIKIMATE DEHYDROGENASE"/>
    <property type="match status" value="1"/>
</dbReference>
<dbReference type="SUPFAM" id="SSF53223">
    <property type="entry name" value="Aminoacid dehydrogenase-like, N-terminal domain"/>
    <property type="match status" value="1"/>
</dbReference>
<dbReference type="InterPro" id="IPR022893">
    <property type="entry name" value="Shikimate_DH_fam"/>
</dbReference>
<dbReference type="Proteomes" id="UP001172681">
    <property type="component" value="Unassembled WGS sequence"/>
</dbReference>
<comment type="caution">
    <text evidence="2">The sequence shown here is derived from an EMBL/GenBank/DDBJ whole genome shotgun (WGS) entry which is preliminary data.</text>
</comment>
<keyword evidence="3" id="KW-1185">Reference proteome</keyword>
<feature type="domain" description="Shikimate dehydrogenase substrate binding N-terminal" evidence="1">
    <location>
        <begin position="41"/>
        <end position="121"/>
    </location>
</feature>
<dbReference type="InterPro" id="IPR046346">
    <property type="entry name" value="Aminoacid_DH-like_N_sf"/>
</dbReference>
<dbReference type="Pfam" id="PF08501">
    <property type="entry name" value="Shikimate_dh_N"/>
    <property type="match status" value="1"/>
</dbReference>
<dbReference type="SUPFAM" id="SSF51735">
    <property type="entry name" value="NAD(P)-binding Rossmann-fold domains"/>
    <property type="match status" value="1"/>
</dbReference>